<dbReference type="PANTHER" id="PTHR23267">
    <property type="entry name" value="IMMUNOGLOBULIN LIGHT CHAIN"/>
    <property type="match status" value="1"/>
</dbReference>
<keyword evidence="1" id="KW-0732">Signal</keyword>
<organism evidence="3 4">
    <name type="scientific">Sciurus vulgaris</name>
    <name type="common">Eurasian red squirrel</name>
    <dbReference type="NCBI Taxonomy" id="55149"/>
    <lineage>
        <taxon>Eukaryota</taxon>
        <taxon>Metazoa</taxon>
        <taxon>Chordata</taxon>
        <taxon>Craniata</taxon>
        <taxon>Vertebrata</taxon>
        <taxon>Euteleostomi</taxon>
        <taxon>Mammalia</taxon>
        <taxon>Eutheria</taxon>
        <taxon>Euarchontoglires</taxon>
        <taxon>Glires</taxon>
        <taxon>Rodentia</taxon>
        <taxon>Sciuromorpha</taxon>
        <taxon>Sciuridae</taxon>
        <taxon>Sciurinae</taxon>
        <taxon>Sciurini</taxon>
        <taxon>Sciurus</taxon>
    </lineage>
</organism>
<feature type="chain" id="PRO_5034149584" description="Ig-like domain-containing protein" evidence="1">
    <location>
        <begin position="17"/>
        <end position="124"/>
    </location>
</feature>
<evidence type="ECO:0000259" key="2">
    <source>
        <dbReference type="PROSITE" id="PS50835"/>
    </source>
</evidence>
<reference evidence="3" key="2">
    <citation type="submission" date="2025-09" db="UniProtKB">
        <authorList>
            <consortium name="Ensembl"/>
        </authorList>
    </citation>
    <scope>IDENTIFICATION</scope>
</reference>
<name>A0A8D2D8P8_SCIVU</name>
<reference evidence="3" key="1">
    <citation type="submission" date="2025-08" db="UniProtKB">
        <authorList>
            <consortium name="Ensembl"/>
        </authorList>
    </citation>
    <scope>IDENTIFICATION</scope>
</reference>
<dbReference type="SUPFAM" id="SSF48726">
    <property type="entry name" value="Immunoglobulin"/>
    <property type="match status" value="1"/>
</dbReference>
<proteinExistence type="predicted"/>
<sequence length="124" mass="13086">MASLLLILTLLTQCRGSWSQLALTQSPSASGSIGQTVTISCSGASDDIGKYSSVSWYQSLPGASPKLLIYGGTARTSNIADRFSGNKSGNTASLTISRLPPEDEADYYCCSHTISSTSHSYTYT</sequence>
<dbReference type="InterPro" id="IPR050150">
    <property type="entry name" value="IgV_Light_Chain"/>
</dbReference>
<evidence type="ECO:0000256" key="1">
    <source>
        <dbReference type="SAM" id="SignalP"/>
    </source>
</evidence>
<dbReference type="Ensembl" id="ENSSVLT00005023017.1">
    <property type="protein sequence ID" value="ENSSVLP00005020655.1"/>
    <property type="gene ID" value="ENSSVLG00005016500.1"/>
</dbReference>
<dbReference type="AlphaFoldDB" id="A0A8D2D8P8"/>
<protein>
    <recommendedName>
        <fullName evidence="2">Ig-like domain-containing protein</fullName>
    </recommendedName>
</protein>
<dbReference type="InterPro" id="IPR036179">
    <property type="entry name" value="Ig-like_dom_sf"/>
</dbReference>
<dbReference type="Proteomes" id="UP000694564">
    <property type="component" value="Chromosome 8"/>
</dbReference>
<dbReference type="GeneTree" id="ENSGT00940000154179"/>
<dbReference type="PROSITE" id="PS50835">
    <property type="entry name" value="IG_LIKE"/>
    <property type="match status" value="1"/>
</dbReference>
<keyword evidence="4" id="KW-1185">Reference proteome</keyword>
<feature type="signal peptide" evidence="1">
    <location>
        <begin position="1"/>
        <end position="16"/>
    </location>
</feature>
<evidence type="ECO:0000313" key="4">
    <source>
        <dbReference type="Proteomes" id="UP000694564"/>
    </source>
</evidence>
<dbReference type="OrthoDB" id="8908372at2759"/>
<accession>A0A8D2D8P8</accession>
<dbReference type="Gene3D" id="2.60.40.10">
    <property type="entry name" value="Immunoglobulins"/>
    <property type="match status" value="1"/>
</dbReference>
<evidence type="ECO:0000313" key="3">
    <source>
        <dbReference type="Ensembl" id="ENSSVLP00005020655.1"/>
    </source>
</evidence>
<dbReference type="InterPro" id="IPR013106">
    <property type="entry name" value="Ig_V-set"/>
</dbReference>
<dbReference type="SMART" id="SM00409">
    <property type="entry name" value="IG"/>
    <property type="match status" value="1"/>
</dbReference>
<dbReference type="SMART" id="SM00406">
    <property type="entry name" value="IGv"/>
    <property type="match status" value="1"/>
</dbReference>
<dbReference type="InterPro" id="IPR007110">
    <property type="entry name" value="Ig-like_dom"/>
</dbReference>
<dbReference type="InterPro" id="IPR013783">
    <property type="entry name" value="Ig-like_fold"/>
</dbReference>
<dbReference type="Pfam" id="PF07686">
    <property type="entry name" value="V-set"/>
    <property type="match status" value="1"/>
</dbReference>
<feature type="domain" description="Ig-like" evidence="2">
    <location>
        <begin position="19"/>
        <end position="124"/>
    </location>
</feature>
<dbReference type="InterPro" id="IPR003599">
    <property type="entry name" value="Ig_sub"/>
</dbReference>